<dbReference type="AlphaFoldDB" id="A0A6C0D772"/>
<reference evidence="1" key="1">
    <citation type="journal article" date="2020" name="Nature">
        <title>Giant virus diversity and host interactions through global metagenomics.</title>
        <authorList>
            <person name="Schulz F."/>
            <person name="Roux S."/>
            <person name="Paez-Espino D."/>
            <person name="Jungbluth S."/>
            <person name="Walsh D.A."/>
            <person name="Denef V.J."/>
            <person name="McMahon K.D."/>
            <person name="Konstantinidis K.T."/>
            <person name="Eloe-Fadrosh E.A."/>
            <person name="Kyrpides N.C."/>
            <person name="Woyke T."/>
        </authorList>
    </citation>
    <scope>NUCLEOTIDE SEQUENCE</scope>
    <source>
        <strain evidence="1">GVMAG-M-3300023174-130</strain>
    </source>
</reference>
<accession>A0A6C0D772</accession>
<name>A0A6C0D772_9ZZZZ</name>
<organism evidence="1">
    <name type="scientific">viral metagenome</name>
    <dbReference type="NCBI Taxonomy" id="1070528"/>
    <lineage>
        <taxon>unclassified sequences</taxon>
        <taxon>metagenomes</taxon>
        <taxon>organismal metagenomes</taxon>
    </lineage>
</organism>
<proteinExistence type="predicted"/>
<sequence length="235" mass="27593">MNNVLVILTTTVTVNNYKCFLYQKDPNERINTYIKSIKQWLEKTNLKICVVENSGYTFPELKDYLKIYEDRFEIITFDEIKHPPELQHYVYNNSKGASELYAINYAYYNSKFNSSTEFIIKITGRYFIDSLEGFLQKHNLSKRCDQISVCNDGNRLVALRQNNNIRCEIVGCHKMLIPIIFNTTMNDSDGNFHTHVEFLYQNRINLINDKHILKCDEFDIEPTPMGGNNEIINML</sequence>
<protein>
    <submittedName>
        <fullName evidence="1">Uncharacterized protein</fullName>
    </submittedName>
</protein>
<evidence type="ECO:0000313" key="1">
    <source>
        <dbReference type="EMBL" id="QHT12618.1"/>
    </source>
</evidence>
<dbReference type="EMBL" id="MN739548">
    <property type="protein sequence ID" value="QHT12618.1"/>
    <property type="molecule type" value="Genomic_DNA"/>
</dbReference>